<dbReference type="PANTHER" id="PTHR12863">
    <property type="entry name" value="FATTY ACID HYDROXYLASE"/>
    <property type="match status" value="1"/>
</dbReference>
<evidence type="ECO:0000313" key="16">
    <source>
        <dbReference type="EMBL" id="EFG04000.2"/>
    </source>
</evidence>
<keyword evidence="8" id="KW-0862">Zinc</keyword>
<evidence type="ECO:0000256" key="2">
    <source>
        <dbReference type="ARBA" id="ARBA00004477"/>
    </source>
</evidence>
<evidence type="ECO:0000313" key="17">
    <source>
        <dbReference type="Proteomes" id="UP000002357"/>
    </source>
</evidence>
<evidence type="ECO:0000259" key="15">
    <source>
        <dbReference type="Pfam" id="PF04116"/>
    </source>
</evidence>
<keyword evidence="6" id="KW-0256">Endoplasmic reticulum</keyword>
<dbReference type="GO" id="GO:0005506">
    <property type="term" value="F:iron ion binding"/>
    <property type="evidence" value="ECO:0007669"/>
    <property type="project" value="InterPro"/>
</dbReference>
<evidence type="ECO:0000256" key="12">
    <source>
        <dbReference type="ARBA" id="ARBA00023136"/>
    </source>
</evidence>
<keyword evidence="17" id="KW-1185">Reference proteome</keyword>
<dbReference type="GO" id="GO:0006633">
    <property type="term" value="P:fatty acid biosynthetic process"/>
    <property type="evidence" value="ECO:0007669"/>
    <property type="project" value="UniProtKB-KW"/>
</dbReference>
<keyword evidence="5" id="KW-0479">Metal-binding</keyword>
<protein>
    <submittedName>
        <fullName evidence="16">Possible fatty acid hydroxylase</fullName>
    </submittedName>
</protein>
<dbReference type="GO" id="GO:0080132">
    <property type="term" value="F:fatty acid 2-hydroxylase activity"/>
    <property type="evidence" value="ECO:0007669"/>
    <property type="project" value="InterPro"/>
</dbReference>
<dbReference type="EMBL" id="CM000914">
    <property type="protein sequence ID" value="EFG04000.2"/>
    <property type="molecule type" value="Genomic_DNA"/>
</dbReference>
<evidence type="ECO:0000256" key="9">
    <source>
        <dbReference type="ARBA" id="ARBA00022989"/>
    </source>
</evidence>
<evidence type="ECO:0000256" key="5">
    <source>
        <dbReference type="ARBA" id="ARBA00022723"/>
    </source>
</evidence>
<evidence type="ECO:0000256" key="7">
    <source>
        <dbReference type="ARBA" id="ARBA00022832"/>
    </source>
</evidence>
<dbReference type="InterPro" id="IPR014430">
    <property type="entry name" value="Scs7"/>
</dbReference>
<dbReference type="AlphaFoldDB" id="D5SJA7"/>
<evidence type="ECO:0000256" key="3">
    <source>
        <dbReference type="ARBA" id="ARBA00022516"/>
    </source>
</evidence>
<dbReference type="Pfam" id="PF04116">
    <property type="entry name" value="FA_hydroxylase"/>
    <property type="match status" value="1"/>
</dbReference>
<dbReference type="InterPro" id="IPR006694">
    <property type="entry name" value="Fatty_acid_hydroxylase"/>
</dbReference>
<organism evidence="16 17">
    <name type="scientific">Streptomyces clavuligerus</name>
    <dbReference type="NCBI Taxonomy" id="1901"/>
    <lineage>
        <taxon>Bacteria</taxon>
        <taxon>Bacillati</taxon>
        <taxon>Actinomycetota</taxon>
        <taxon>Actinomycetes</taxon>
        <taxon>Kitasatosporales</taxon>
        <taxon>Streptomycetaceae</taxon>
        <taxon>Streptomyces</taxon>
    </lineage>
</organism>
<dbReference type="eggNOG" id="COG3000">
    <property type="taxonomic scope" value="Bacteria"/>
</dbReference>
<feature type="transmembrane region" description="Helical" evidence="14">
    <location>
        <begin position="38"/>
        <end position="56"/>
    </location>
</feature>
<evidence type="ECO:0000256" key="1">
    <source>
        <dbReference type="ARBA" id="ARBA00001947"/>
    </source>
</evidence>
<feature type="transmembrane region" description="Helical" evidence="14">
    <location>
        <begin position="91"/>
        <end position="109"/>
    </location>
</feature>
<evidence type="ECO:0000256" key="8">
    <source>
        <dbReference type="ARBA" id="ARBA00022833"/>
    </source>
</evidence>
<feature type="transmembrane region" description="Helical" evidence="14">
    <location>
        <begin position="115"/>
        <end position="131"/>
    </location>
</feature>
<accession>D5SJA7</accession>
<gene>
    <name evidence="16" type="ORF">SCLAV_p0510</name>
</gene>
<evidence type="ECO:0000256" key="13">
    <source>
        <dbReference type="ARBA" id="ARBA00023160"/>
    </source>
</evidence>
<comment type="subcellular location">
    <subcellularLocation>
        <location evidence="2">Endoplasmic reticulum membrane</location>
        <topology evidence="2">Multi-pass membrane protein</topology>
    </subcellularLocation>
</comment>
<comment type="cofactor">
    <cofactor evidence="1">
        <name>Zn(2+)</name>
        <dbReference type="ChEBI" id="CHEBI:29105"/>
    </cofactor>
</comment>
<keyword evidence="7" id="KW-0276">Fatty acid metabolism</keyword>
<keyword evidence="13" id="KW-0275">Fatty acid biosynthesis</keyword>
<reference evidence="16 17" key="1">
    <citation type="journal article" date="2010" name="Genome Biol. Evol.">
        <title>The sequence of a 1.8-mb bacterial linear plasmid reveals a rich evolutionary reservoir of secondary metabolic pathways.</title>
        <authorList>
            <person name="Medema M.H."/>
            <person name="Trefzer A."/>
            <person name="Kovalchuk A."/>
            <person name="van den Berg M."/>
            <person name="Mueller U."/>
            <person name="Heijne W."/>
            <person name="Wu L."/>
            <person name="Alam M.T."/>
            <person name="Ronning C.M."/>
            <person name="Nierman W.C."/>
            <person name="Bovenberg R.A.L."/>
            <person name="Breitling R."/>
            <person name="Takano E."/>
        </authorList>
    </citation>
    <scope>NUCLEOTIDE SEQUENCE [LARGE SCALE GENOMIC DNA]</scope>
    <source>
        <strain evidence="17">ATCC 27064 / DSM 738 / JCM 4710 / NBRC 13307 / NCIMB 12785 / NRRL 3585 / VKM Ac-602</strain>
        <plasmid evidence="16">pSCL4</plasmid>
    </source>
</reference>
<evidence type="ECO:0000256" key="11">
    <source>
        <dbReference type="ARBA" id="ARBA00023098"/>
    </source>
</evidence>
<evidence type="ECO:0000256" key="4">
    <source>
        <dbReference type="ARBA" id="ARBA00022692"/>
    </source>
</evidence>
<keyword evidence="16" id="KW-0614">Plasmid</keyword>
<proteinExistence type="predicted"/>
<dbReference type="PANTHER" id="PTHR12863:SF1">
    <property type="entry name" value="FATTY ACID 2-HYDROXYLASE"/>
    <property type="match status" value="1"/>
</dbReference>
<name>D5SJA7_STRCL</name>
<evidence type="ECO:0000256" key="6">
    <source>
        <dbReference type="ARBA" id="ARBA00022824"/>
    </source>
</evidence>
<keyword evidence="12 14" id="KW-0472">Membrane</keyword>
<dbReference type="Proteomes" id="UP000002357">
    <property type="component" value="Plasmid pSCL4"/>
</dbReference>
<feature type="domain" description="Fatty acid hydroxylase" evidence="15">
    <location>
        <begin position="43"/>
        <end position="177"/>
    </location>
</feature>
<sequence>MPCRWDARNSSKITAQSHTSSLESRGTMAQSVADPAGTLAYFAGGVLAWTLLEWLLHGQVFHSRRLRNPFAKEHALHHANLLHIVGWPRKLLTLAFVVVTLIVLLRLALGHFDAVAFPCGLGLAYVAYEALHRIIHLRPPRTAYGRWMRLHHTQHHFHTPRQNFGVTTTAWDRVFGTYEPFETPLAVPERHAMPWLFDPETGQLADAFAEDYVLVRRVRDVRDSAAPSSPR</sequence>
<evidence type="ECO:0000256" key="10">
    <source>
        <dbReference type="ARBA" id="ARBA00023002"/>
    </source>
</evidence>
<keyword evidence="3" id="KW-0444">Lipid biosynthesis</keyword>
<keyword evidence="9 14" id="KW-1133">Transmembrane helix</keyword>
<evidence type="ECO:0000256" key="14">
    <source>
        <dbReference type="SAM" id="Phobius"/>
    </source>
</evidence>
<geneLocation type="plasmid" evidence="16 17">
    <name>pSCL4</name>
</geneLocation>
<keyword evidence="10" id="KW-0560">Oxidoreductase</keyword>
<dbReference type="GO" id="GO:0016020">
    <property type="term" value="C:membrane"/>
    <property type="evidence" value="ECO:0007669"/>
    <property type="project" value="InterPro"/>
</dbReference>
<keyword evidence="4 14" id="KW-0812">Transmembrane</keyword>
<keyword evidence="11" id="KW-0443">Lipid metabolism</keyword>